<accession>A0A2P5WCB5</accession>
<feature type="region of interest" description="Disordered" evidence="1">
    <location>
        <begin position="44"/>
        <end position="109"/>
    </location>
</feature>
<reference evidence="2 3" key="1">
    <citation type="submission" date="2015-01" db="EMBL/GenBank/DDBJ databases">
        <title>Genome of allotetraploid Gossypium barbadense reveals genomic plasticity and fiber elongation in cotton evolution.</title>
        <authorList>
            <person name="Chen X."/>
            <person name="Liu X."/>
            <person name="Zhao B."/>
            <person name="Zheng H."/>
            <person name="Hu Y."/>
            <person name="Lu G."/>
            <person name="Yang C."/>
            <person name="Chen J."/>
            <person name="Shan C."/>
            <person name="Zhang L."/>
            <person name="Zhou Y."/>
            <person name="Wang L."/>
            <person name="Guo W."/>
            <person name="Bai Y."/>
            <person name="Ruan J."/>
            <person name="Shangguan X."/>
            <person name="Mao Y."/>
            <person name="Jiang J."/>
            <person name="Zhu Y."/>
            <person name="Lei J."/>
            <person name="Kang H."/>
            <person name="Chen S."/>
            <person name="He X."/>
            <person name="Wang R."/>
            <person name="Wang Y."/>
            <person name="Chen J."/>
            <person name="Wang L."/>
            <person name="Yu S."/>
            <person name="Wang B."/>
            <person name="Wei J."/>
            <person name="Song S."/>
            <person name="Lu X."/>
            <person name="Gao Z."/>
            <person name="Gu W."/>
            <person name="Deng X."/>
            <person name="Ma D."/>
            <person name="Wang S."/>
            <person name="Liang W."/>
            <person name="Fang L."/>
            <person name="Cai C."/>
            <person name="Zhu X."/>
            <person name="Zhou B."/>
            <person name="Zhang Y."/>
            <person name="Chen Z."/>
            <person name="Xu S."/>
            <person name="Zhu R."/>
            <person name="Wang S."/>
            <person name="Zhang T."/>
            <person name="Zhao G."/>
        </authorList>
    </citation>
    <scope>NUCLEOTIDE SEQUENCE [LARGE SCALE GENOMIC DNA]</scope>
    <source>
        <strain evidence="3">cv. Xinhai21</strain>
        <tissue evidence="2">Leaf</tissue>
    </source>
</reference>
<sequence length="109" mass="12394">MTTRPRHLPERTVPCPNFCNIEIVKHVSITRSEYIWILRIATTPPQPDAGARIRQRLPSLQESAGRPSPEAGRTPRRLFFYGSGSLPKKFESPDASRSWAPPRPTHPRL</sequence>
<gene>
    <name evidence="2" type="ORF">GOBAR_AA31954</name>
</gene>
<proteinExistence type="predicted"/>
<name>A0A2P5WCB5_GOSBA</name>
<evidence type="ECO:0000313" key="3">
    <source>
        <dbReference type="Proteomes" id="UP000239757"/>
    </source>
</evidence>
<evidence type="ECO:0000256" key="1">
    <source>
        <dbReference type="SAM" id="MobiDB-lite"/>
    </source>
</evidence>
<dbReference type="AlphaFoldDB" id="A0A2P5WCB5"/>
<protein>
    <submittedName>
        <fullName evidence="2">Uncharacterized protein</fullName>
    </submittedName>
</protein>
<organism evidence="2 3">
    <name type="scientific">Gossypium barbadense</name>
    <name type="common">Sea Island cotton</name>
    <name type="synonym">Hibiscus barbadensis</name>
    <dbReference type="NCBI Taxonomy" id="3634"/>
    <lineage>
        <taxon>Eukaryota</taxon>
        <taxon>Viridiplantae</taxon>
        <taxon>Streptophyta</taxon>
        <taxon>Embryophyta</taxon>
        <taxon>Tracheophyta</taxon>
        <taxon>Spermatophyta</taxon>
        <taxon>Magnoliopsida</taxon>
        <taxon>eudicotyledons</taxon>
        <taxon>Gunneridae</taxon>
        <taxon>Pentapetalae</taxon>
        <taxon>rosids</taxon>
        <taxon>malvids</taxon>
        <taxon>Malvales</taxon>
        <taxon>Malvaceae</taxon>
        <taxon>Malvoideae</taxon>
        <taxon>Gossypium</taxon>
    </lineage>
</organism>
<dbReference type="Proteomes" id="UP000239757">
    <property type="component" value="Unassembled WGS sequence"/>
</dbReference>
<evidence type="ECO:0000313" key="2">
    <source>
        <dbReference type="EMBL" id="PPR88731.1"/>
    </source>
</evidence>
<dbReference type="EMBL" id="KZ668178">
    <property type="protein sequence ID" value="PPR88731.1"/>
    <property type="molecule type" value="Genomic_DNA"/>
</dbReference>